<keyword evidence="2" id="KW-0378">Hydrolase</keyword>
<dbReference type="GO" id="GO:0016020">
    <property type="term" value="C:membrane"/>
    <property type="evidence" value="ECO:0007669"/>
    <property type="project" value="TreeGrafter"/>
</dbReference>
<evidence type="ECO:0000313" key="2">
    <source>
        <dbReference type="EMBL" id="NKE05817.1"/>
    </source>
</evidence>
<dbReference type="PANTHER" id="PTHR43798:SF33">
    <property type="entry name" value="HYDROLASE, PUTATIVE (AFU_ORTHOLOGUE AFUA_2G14860)-RELATED"/>
    <property type="match status" value="1"/>
</dbReference>
<protein>
    <submittedName>
        <fullName evidence="2">Alpha/beta hydrolase</fullName>
    </submittedName>
</protein>
<proteinExistence type="predicted"/>
<dbReference type="PANTHER" id="PTHR43798">
    <property type="entry name" value="MONOACYLGLYCEROL LIPASE"/>
    <property type="match status" value="1"/>
</dbReference>
<dbReference type="Proteomes" id="UP000587942">
    <property type="component" value="Unassembled WGS sequence"/>
</dbReference>
<evidence type="ECO:0000259" key="1">
    <source>
        <dbReference type="Pfam" id="PF00561"/>
    </source>
</evidence>
<evidence type="ECO:0000313" key="3">
    <source>
        <dbReference type="Proteomes" id="UP000587942"/>
    </source>
</evidence>
<comment type="caution">
    <text evidence="2">The sequence shown here is derived from an EMBL/GenBank/DDBJ whole genome shotgun (WGS) entry which is preliminary data.</text>
</comment>
<dbReference type="InterPro" id="IPR050266">
    <property type="entry name" value="AB_hydrolase_sf"/>
</dbReference>
<dbReference type="InterPro" id="IPR000073">
    <property type="entry name" value="AB_hydrolase_1"/>
</dbReference>
<name>A0A846TKA8_9BACI</name>
<dbReference type="AlphaFoldDB" id="A0A846TKA8"/>
<dbReference type="GO" id="GO:0016787">
    <property type="term" value="F:hydrolase activity"/>
    <property type="evidence" value="ECO:0007669"/>
    <property type="project" value="UniProtKB-KW"/>
</dbReference>
<dbReference type="RefSeq" id="WP_167832258.1">
    <property type="nucleotide sequence ID" value="NZ_JAAVUM010000006.1"/>
</dbReference>
<sequence length="305" mass="34541">MILSTIIRNTLGTVGFPFTLWNLAIERKNKVKPPGQIIKTKSSEVHAIVTGEGPITVILEAGFSSISIDWCYVQPEISKVARVVSYDRGSYGWSRTKRRTMTSLDSVEEIKDILDHLKIQPPYILVGHSFGGLSMRLFASMYPNEVAGLVLEDAAHENQYMLSKENINRIKKFRRLVTFGYITSLVGIPRMLKQKIGRKFLAKEYDESLEYIGYTLGAYKSVYREYLDAEESAKQLLNAKPLRSDLPVIVISAKKQPEAWRQDQQLVINLTNNTEQIEADTGHSVHLENPEIVINSILKLIKINS</sequence>
<dbReference type="Pfam" id="PF00561">
    <property type="entry name" value="Abhydrolase_1"/>
    <property type="match status" value="1"/>
</dbReference>
<gene>
    <name evidence="2" type="ORF">GWK17_10120</name>
</gene>
<reference evidence="2 3" key="1">
    <citation type="submission" date="2020-03" db="EMBL/GenBank/DDBJ databases">
        <authorList>
            <person name="Sun Q."/>
        </authorList>
    </citation>
    <scope>NUCLEOTIDE SEQUENCE [LARGE SCALE GENOMIC DNA]</scope>
    <source>
        <strain evidence="2 3">KACC 21451</strain>
    </source>
</reference>
<dbReference type="Gene3D" id="3.40.50.1820">
    <property type="entry name" value="alpha/beta hydrolase"/>
    <property type="match status" value="1"/>
</dbReference>
<dbReference type="EMBL" id="JAAVUM010000006">
    <property type="protein sequence ID" value="NKE05817.1"/>
    <property type="molecule type" value="Genomic_DNA"/>
</dbReference>
<dbReference type="SUPFAM" id="SSF53474">
    <property type="entry name" value="alpha/beta-Hydrolases"/>
    <property type="match status" value="1"/>
</dbReference>
<organism evidence="2 3">
    <name type="scientific">Mesobacillus selenatarsenatis</name>
    <dbReference type="NCBI Taxonomy" id="388741"/>
    <lineage>
        <taxon>Bacteria</taxon>
        <taxon>Bacillati</taxon>
        <taxon>Bacillota</taxon>
        <taxon>Bacilli</taxon>
        <taxon>Bacillales</taxon>
        <taxon>Bacillaceae</taxon>
        <taxon>Mesobacillus</taxon>
    </lineage>
</organism>
<feature type="domain" description="AB hydrolase-1" evidence="1">
    <location>
        <begin position="57"/>
        <end position="173"/>
    </location>
</feature>
<accession>A0A846TKA8</accession>
<dbReference type="InterPro" id="IPR029058">
    <property type="entry name" value="AB_hydrolase_fold"/>
</dbReference>